<feature type="compositionally biased region" description="Polar residues" evidence="1">
    <location>
        <begin position="180"/>
        <end position="193"/>
    </location>
</feature>
<feature type="region of interest" description="Disordered" evidence="1">
    <location>
        <begin position="21"/>
        <end position="54"/>
    </location>
</feature>
<dbReference type="RefSeq" id="XP_006816251.1">
    <property type="nucleotide sequence ID" value="XM_006816188.1"/>
</dbReference>
<organism evidence="2 3">
    <name type="scientific">Saccoglossus kowalevskii</name>
    <name type="common">Acorn worm</name>
    <dbReference type="NCBI Taxonomy" id="10224"/>
    <lineage>
        <taxon>Eukaryota</taxon>
        <taxon>Metazoa</taxon>
        <taxon>Hemichordata</taxon>
        <taxon>Enteropneusta</taxon>
        <taxon>Harrimaniidae</taxon>
        <taxon>Saccoglossus</taxon>
    </lineage>
</organism>
<keyword evidence="2" id="KW-1185">Reference proteome</keyword>
<feature type="compositionally biased region" description="Basic and acidic residues" evidence="1">
    <location>
        <begin position="228"/>
        <end position="244"/>
    </location>
</feature>
<feature type="compositionally biased region" description="Low complexity" evidence="1">
    <location>
        <begin position="194"/>
        <end position="224"/>
    </location>
</feature>
<feature type="region of interest" description="Disordered" evidence="1">
    <location>
        <begin position="175"/>
        <end position="261"/>
    </location>
</feature>
<sequence>MEESSESCDELAQLIAHANFLEKTDKKRQTKNNMVSDDKDEAYDSLSPFTKTYGSPKIPVQSDYLDSLEFSMPQSIDQSEAEHSLSPMDTASDVEIISTKTGQPLAESTQMTQSNHSQDNSLSCITSIRGHSSMKKPADEIESLQSVILLEPTNQITSQKLTKYVTIDLSDDLDHSQSLRKQQGTNKPSEENCSLQSSQHSPSLLSIKQVTNTVVNSRTNSTKNRGMLKTEVHSLSESEHHDNPHNISHNHNTRQTKRRKLKSSSYASKQDREIMECQQGNTAVACKVSDTPSSAECNSIKIALVSPDNKDIPTPVHSLTSYQQVNPDAADPSEHVDIQRKLLRIEVNLDWMKQYYQNLYKK</sequence>
<feature type="compositionally biased region" description="Basic residues" evidence="1">
    <location>
        <begin position="251"/>
        <end position="261"/>
    </location>
</feature>
<evidence type="ECO:0000313" key="2">
    <source>
        <dbReference type="Proteomes" id="UP000694865"/>
    </source>
</evidence>
<evidence type="ECO:0000256" key="1">
    <source>
        <dbReference type="SAM" id="MobiDB-lite"/>
    </source>
</evidence>
<protein>
    <submittedName>
        <fullName evidence="3">Uncharacterized protein LOC102804885</fullName>
    </submittedName>
</protein>
<gene>
    <name evidence="3" type="primary">LOC102804885</name>
</gene>
<proteinExistence type="predicted"/>
<name>A0ABM0M8B0_SACKO</name>
<accession>A0ABM0M8B0</accession>
<evidence type="ECO:0000313" key="3">
    <source>
        <dbReference type="RefSeq" id="XP_006816251.1"/>
    </source>
</evidence>
<dbReference type="GeneID" id="102804885"/>
<dbReference type="Proteomes" id="UP000694865">
    <property type="component" value="Unplaced"/>
</dbReference>
<reference evidence="3" key="1">
    <citation type="submission" date="2025-08" db="UniProtKB">
        <authorList>
            <consortium name="RefSeq"/>
        </authorList>
    </citation>
    <scope>IDENTIFICATION</scope>
    <source>
        <tissue evidence="3">Testes</tissue>
    </source>
</reference>